<evidence type="ECO:0000313" key="2">
    <source>
        <dbReference type="EMBL" id="MFA1542461.1"/>
    </source>
</evidence>
<dbReference type="RefSeq" id="WP_371952675.1">
    <property type="nucleotide sequence ID" value="NZ_JAXCEI010000012.1"/>
</dbReference>
<gene>
    <name evidence="2" type="ORF">SM611_26285</name>
</gene>
<evidence type="ECO:0000259" key="1">
    <source>
        <dbReference type="Pfam" id="PF13577"/>
    </source>
</evidence>
<protein>
    <submittedName>
        <fullName evidence="2">Nuclear transport factor 2 family protein</fullName>
    </submittedName>
</protein>
<dbReference type="Pfam" id="PF13577">
    <property type="entry name" value="SnoaL_4"/>
    <property type="match status" value="1"/>
</dbReference>
<name>A0ABV4QIE3_9ACTN</name>
<accession>A0ABV4QIE3</accession>
<dbReference type="Gene3D" id="3.10.450.50">
    <property type="match status" value="1"/>
</dbReference>
<reference evidence="2 3" key="1">
    <citation type="submission" date="2023-11" db="EMBL/GenBank/DDBJ databases">
        <title>Actinomadura monticuli sp. nov., isolated from volcanic ash.</title>
        <authorList>
            <person name="Lee S.D."/>
            <person name="Yang H."/>
            <person name="Kim I.S."/>
        </authorList>
    </citation>
    <scope>NUCLEOTIDE SEQUENCE [LARGE SCALE GENOMIC DNA]</scope>
    <source>
        <strain evidence="2 3">DLS-62</strain>
    </source>
</reference>
<dbReference type="Proteomes" id="UP001569963">
    <property type="component" value="Unassembled WGS sequence"/>
</dbReference>
<proteinExistence type="predicted"/>
<dbReference type="InterPro" id="IPR032710">
    <property type="entry name" value="NTF2-like_dom_sf"/>
</dbReference>
<keyword evidence="3" id="KW-1185">Reference proteome</keyword>
<evidence type="ECO:0000313" key="3">
    <source>
        <dbReference type="Proteomes" id="UP001569963"/>
    </source>
</evidence>
<organism evidence="2 3">
    <name type="scientific">Actinomadura monticuli</name>
    <dbReference type="NCBI Taxonomy" id="3097367"/>
    <lineage>
        <taxon>Bacteria</taxon>
        <taxon>Bacillati</taxon>
        <taxon>Actinomycetota</taxon>
        <taxon>Actinomycetes</taxon>
        <taxon>Streptosporangiales</taxon>
        <taxon>Thermomonosporaceae</taxon>
        <taxon>Actinomadura</taxon>
    </lineage>
</organism>
<comment type="caution">
    <text evidence="2">The sequence shown here is derived from an EMBL/GenBank/DDBJ whole genome shotgun (WGS) entry which is preliminary data.</text>
</comment>
<feature type="domain" description="SnoaL-like" evidence="1">
    <location>
        <begin position="16"/>
        <end position="145"/>
    </location>
</feature>
<dbReference type="SUPFAM" id="SSF54427">
    <property type="entry name" value="NTF2-like"/>
    <property type="match status" value="1"/>
</dbReference>
<dbReference type="EMBL" id="JAXCEI010000012">
    <property type="protein sequence ID" value="MFA1542461.1"/>
    <property type="molecule type" value="Genomic_DNA"/>
</dbReference>
<sequence>MPSPDNAEHLAERIARLEAIEDIKALKHRYLRACDAKDPKEFRACFIASGASIDYGRLGTFADADGIAQVFERIALQKVDGRNVILDMHHATHPDIAIHGETSASGRWTLKFRQVNLLEGTETVATGEYEDEYVVEDGRWKMSKCHFTRYWSITRPIGADCRVDQADGDA</sequence>
<dbReference type="InterPro" id="IPR037401">
    <property type="entry name" value="SnoaL-like"/>
</dbReference>